<dbReference type="Gramene" id="KCW62471">
    <property type="protein sequence ID" value="KCW62471"/>
    <property type="gene ID" value="EUGRSUZ_H05113"/>
</dbReference>
<dbReference type="AlphaFoldDB" id="A0A059B9D3"/>
<gene>
    <name evidence="1" type="ORF">EUGRSUZ_H05113</name>
</gene>
<dbReference type="EMBL" id="KK198760">
    <property type="protein sequence ID" value="KCW62471.1"/>
    <property type="molecule type" value="Genomic_DNA"/>
</dbReference>
<proteinExistence type="predicted"/>
<accession>A0A059B9D3</accession>
<sequence>MLPIMTILPYSCFVQDLHFSNNFGSFNLLLTNVLQSILDSFTSFSNVFPHSFMSGKFSNTSFLPNKFKLLFSHFEYISLF</sequence>
<evidence type="ECO:0000313" key="1">
    <source>
        <dbReference type="EMBL" id="KCW62471.1"/>
    </source>
</evidence>
<organism evidence="1">
    <name type="scientific">Eucalyptus grandis</name>
    <name type="common">Flooded gum</name>
    <dbReference type="NCBI Taxonomy" id="71139"/>
    <lineage>
        <taxon>Eukaryota</taxon>
        <taxon>Viridiplantae</taxon>
        <taxon>Streptophyta</taxon>
        <taxon>Embryophyta</taxon>
        <taxon>Tracheophyta</taxon>
        <taxon>Spermatophyta</taxon>
        <taxon>Magnoliopsida</taxon>
        <taxon>eudicotyledons</taxon>
        <taxon>Gunneridae</taxon>
        <taxon>Pentapetalae</taxon>
        <taxon>rosids</taxon>
        <taxon>malvids</taxon>
        <taxon>Myrtales</taxon>
        <taxon>Myrtaceae</taxon>
        <taxon>Myrtoideae</taxon>
        <taxon>Eucalypteae</taxon>
        <taxon>Eucalyptus</taxon>
    </lineage>
</organism>
<protein>
    <submittedName>
        <fullName evidence="1">Uncharacterized protein</fullName>
    </submittedName>
</protein>
<reference evidence="1" key="1">
    <citation type="submission" date="2013-07" db="EMBL/GenBank/DDBJ databases">
        <title>The genome of Eucalyptus grandis.</title>
        <authorList>
            <person name="Schmutz J."/>
            <person name="Hayes R."/>
            <person name="Myburg A."/>
            <person name="Tuskan G."/>
            <person name="Grattapaglia D."/>
            <person name="Rokhsar D.S."/>
        </authorList>
    </citation>
    <scope>NUCLEOTIDE SEQUENCE</scope>
    <source>
        <tissue evidence="1">Leaf extractions</tissue>
    </source>
</reference>
<dbReference type="InParanoid" id="A0A059B9D3"/>
<name>A0A059B9D3_EUCGR</name>